<comment type="caution">
    <text evidence="7">The sequence shown here is derived from an EMBL/GenBank/DDBJ whole genome shotgun (WGS) entry which is preliminary data.</text>
</comment>
<evidence type="ECO:0000256" key="3">
    <source>
        <dbReference type="ARBA" id="ARBA00022833"/>
    </source>
</evidence>
<evidence type="ECO:0000256" key="4">
    <source>
        <dbReference type="PROSITE-ProRule" id="PRU00452"/>
    </source>
</evidence>
<feature type="compositionally biased region" description="Low complexity" evidence="5">
    <location>
        <begin position="237"/>
        <end position="247"/>
    </location>
</feature>
<feature type="region of interest" description="Disordered" evidence="5">
    <location>
        <begin position="1"/>
        <end position="27"/>
    </location>
</feature>
<evidence type="ECO:0000313" key="8">
    <source>
        <dbReference type="Proteomes" id="UP001610432"/>
    </source>
</evidence>
<feature type="compositionally biased region" description="Polar residues" evidence="5">
    <location>
        <begin position="1090"/>
        <end position="1099"/>
    </location>
</feature>
<dbReference type="InterPro" id="IPR004181">
    <property type="entry name" value="Znf_MIZ"/>
</dbReference>
<feature type="compositionally biased region" description="Low complexity" evidence="5">
    <location>
        <begin position="192"/>
        <end position="213"/>
    </location>
</feature>
<accession>A0ABR4LTY0</accession>
<evidence type="ECO:0000259" key="6">
    <source>
        <dbReference type="PROSITE" id="PS51044"/>
    </source>
</evidence>
<feature type="compositionally biased region" description="Low complexity" evidence="5">
    <location>
        <begin position="630"/>
        <end position="657"/>
    </location>
</feature>
<dbReference type="InterPro" id="IPR013083">
    <property type="entry name" value="Znf_RING/FYVE/PHD"/>
</dbReference>
<keyword evidence="3" id="KW-0862">Zinc</keyword>
<feature type="compositionally biased region" description="Polar residues" evidence="5">
    <location>
        <begin position="110"/>
        <end position="130"/>
    </location>
</feature>
<feature type="region of interest" description="Disordered" evidence="5">
    <location>
        <begin position="580"/>
        <end position="613"/>
    </location>
</feature>
<feature type="region of interest" description="Disordered" evidence="5">
    <location>
        <begin position="40"/>
        <end position="325"/>
    </location>
</feature>
<dbReference type="Proteomes" id="UP001610432">
    <property type="component" value="Unassembled WGS sequence"/>
</dbReference>
<feature type="compositionally biased region" description="Pro residues" evidence="5">
    <location>
        <begin position="734"/>
        <end position="750"/>
    </location>
</feature>
<proteinExistence type="predicted"/>
<feature type="compositionally biased region" description="Pro residues" evidence="5">
    <location>
        <begin position="81"/>
        <end position="91"/>
    </location>
</feature>
<dbReference type="PANTHER" id="PTHR10782">
    <property type="entry name" value="ZINC FINGER MIZ DOMAIN-CONTAINING PROTEIN"/>
    <property type="match status" value="1"/>
</dbReference>
<dbReference type="Gene3D" id="3.30.40.10">
    <property type="entry name" value="Zinc/RING finger domain, C3HC4 (zinc finger)"/>
    <property type="match status" value="1"/>
</dbReference>
<dbReference type="RefSeq" id="XP_070886975.1">
    <property type="nucleotide sequence ID" value="XM_071028949.1"/>
</dbReference>
<sequence>MTPNQNRPPDLPRNPSAGGALGLNRSNSTANIFLGGARKSWMATGNNHQRRASKSSNNHPSRRSPATSTPASLSSAAASGPPLPPSRPAPPVTATSSTSSPATTRPSGMRSFSSHPQQSHPASLGAHNSLSASSTAPVASSAAATVHHAPPAGPQMQPTTSTTPPLTHSPASHPLPPPVRAEQYPRPVDSRQQQQHKQQLQQSQLQAQSASSLPSPDPTIPPRSHKSPSIAIGRNEPTTTSPSAAAFPSPPIQQAPPVHRPPQDAPSPGRPSVSPNNQPGGGNLTPLPGQKDALTARFNPPAPTPAVTPRQPSQQQQNAASPAYTRMCPTDINHGFFARAKAVLGAIMRDPHQSRVNKVFEAVESPRIQLLHLACSEQDLMFLVLHQVYCLSSFNEQDFKNLPGITPKHVRGLDTVRHLLVDNARVSDGFLQWSVQFPYPLPEMLRVPAYLNALNQVRHLLTIFVDRWVAFERHVRSRGHPPLVDDLVRELDIKSPVLLFNIFLCLCRRSPGARHEGKLQEVFIRDVENFKRRNVEQIPEHERQRENEQIISTYRSITAAMTDPAPGQPEPSGLVATHLSHAVPTPRPPAPSQAVSSSIRSPATGPDIQNHLPAHVQSTPQFNIADSMAPASVRSPPVAASRGPSCQPSSSQPPLQQRGVGAQVPPPHTPAIPFSPLIPIPPAQYVARRELPQGYSIQQLSHLHPRAVPQQPYPAPVPAHAILPSNPRYAPLPQRQPPSVRPFLPPPNEPPVMNTRPDPRRLAIHQAYLRDPVNRPVSLNPAGGKETELFPNLTSFAVKPTAFGPSTCIFKWEFSLSQADLNRFPVLQSQGKGQRKLRTLMEGNQTYRLRCIKVPPSATEVKEHSWSSAETVWPCAIYMFVNGEEFHARRKIHNGRDLPLDITTALREGANQIAIHFIRNSAEQSGLVNYAMAVEVLTFHSFSEAKALAKLLPAAESRRQICGRLTRTSSDDDDELRIVSDDLKVTLVDPFTARLFMIPVRGRHCEHPECFDHETFLQTRALKNGDCSAVEADWRCPICRQDARPQSLVVDGFLLEIRAALERTNRCEGARSLQIRADGTWDVKTDEDSSSQQGVSVPSRTAPKRKSTALDDGIQPLFPRPKINRSASLPTGVVSRSPGVIILD</sequence>
<dbReference type="PANTHER" id="PTHR10782:SF4">
    <property type="entry name" value="TONALLI, ISOFORM E"/>
    <property type="match status" value="1"/>
</dbReference>
<evidence type="ECO:0000256" key="2">
    <source>
        <dbReference type="ARBA" id="ARBA00022771"/>
    </source>
</evidence>
<dbReference type="PROSITE" id="PS51044">
    <property type="entry name" value="ZF_SP_RING"/>
    <property type="match status" value="1"/>
</dbReference>
<keyword evidence="8" id="KW-1185">Reference proteome</keyword>
<dbReference type="GeneID" id="98144021"/>
<name>A0ABR4LTY0_9EURO</name>
<feature type="compositionally biased region" description="Low complexity" evidence="5">
    <location>
        <begin position="64"/>
        <end position="80"/>
    </location>
</feature>
<keyword evidence="2 4" id="KW-0863">Zinc-finger</keyword>
<evidence type="ECO:0000313" key="7">
    <source>
        <dbReference type="EMBL" id="KAL2867996.1"/>
    </source>
</evidence>
<feature type="region of interest" description="Disordered" evidence="5">
    <location>
        <begin position="734"/>
        <end position="755"/>
    </location>
</feature>
<protein>
    <recommendedName>
        <fullName evidence="6">SP-RING-type domain-containing protein</fullName>
    </recommendedName>
</protein>
<feature type="domain" description="SP-RING-type" evidence="6">
    <location>
        <begin position="972"/>
        <end position="1063"/>
    </location>
</feature>
<feature type="compositionally biased region" description="Low complexity" evidence="5">
    <location>
        <begin position="92"/>
        <end position="108"/>
    </location>
</feature>
<feature type="compositionally biased region" description="Low complexity" evidence="5">
    <location>
        <begin position="131"/>
        <end position="150"/>
    </location>
</feature>
<feature type="region of interest" description="Disordered" evidence="5">
    <location>
        <begin position="630"/>
        <end position="665"/>
    </location>
</feature>
<dbReference type="Pfam" id="PF02891">
    <property type="entry name" value="zf-MIZ"/>
    <property type="match status" value="1"/>
</dbReference>
<gene>
    <name evidence="7" type="ORF">BJX67DRAFT_351875</name>
</gene>
<keyword evidence="1" id="KW-0479">Metal-binding</keyword>
<reference evidence="7 8" key="1">
    <citation type="submission" date="2024-07" db="EMBL/GenBank/DDBJ databases">
        <title>Section-level genome sequencing and comparative genomics of Aspergillus sections Usti and Cavernicolus.</title>
        <authorList>
            <consortium name="Lawrence Berkeley National Laboratory"/>
            <person name="Nybo J.L."/>
            <person name="Vesth T.C."/>
            <person name="Theobald S."/>
            <person name="Frisvad J.C."/>
            <person name="Larsen T.O."/>
            <person name="Kjaerboelling I."/>
            <person name="Rothschild-Mancinelli K."/>
            <person name="Lyhne E.K."/>
            <person name="Kogle M.E."/>
            <person name="Barry K."/>
            <person name="Clum A."/>
            <person name="Na H."/>
            <person name="Ledsgaard L."/>
            <person name="Lin J."/>
            <person name="Lipzen A."/>
            <person name="Kuo A."/>
            <person name="Riley R."/>
            <person name="Mondo S."/>
            <person name="Labutti K."/>
            <person name="Haridas S."/>
            <person name="Pangalinan J."/>
            <person name="Salamov A.A."/>
            <person name="Simmons B.A."/>
            <person name="Magnuson J.K."/>
            <person name="Chen J."/>
            <person name="Drula E."/>
            <person name="Henrissat B."/>
            <person name="Wiebenga A."/>
            <person name="Lubbers R.J."/>
            <person name="Gomes A.C."/>
            <person name="Macurrencykelacurrency M.R."/>
            <person name="Stajich J."/>
            <person name="Grigoriev I.V."/>
            <person name="Mortensen U.H."/>
            <person name="De Vries R.P."/>
            <person name="Baker S.E."/>
            <person name="Andersen M.R."/>
        </authorList>
    </citation>
    <scope>NUCLEOTIDE SEQUENCE [LARGE SCALE GENOMIC DNA]</scope>
    <source>
        <strain evidence="7 8">CBS 449.75</strain>
    </source>
</reference>
<feature type="region of interest" description="Disordered" evidence="5">
    <location>
        <begin position="1083"/>
        <end position="1130"/>
    </location>
</feature>
<evidence type="ECO:0000256" key="1">
    <source>
        <dbReference type="ARBA" id="ARBA00022723"/>
    </source>
</evidence>
<evidence type="ECO:0000256" key="5">
    <source>
        <dbReference type="SAM" id="MobiDB-lite"/>
    </source>
</evidence>
<feature type="compositionally biased region" description="Low complexity" evidence="5">
    <location>
        <begin position="311"/>
        <end position="323"/>
    </location>
</feature>
<dbReference type="EMBL" id="JBFXLQ010000016">
    <property type="protein sequence ID" value="KAL2867996.1"/>
    <property type="molecule type" value="Genomic_DNA"/>
</dbReference>
<feature type="compositionally biased region" description="Pro residues" evidence="5">
    <location>
        <begin position="248"/>
        <end position="269"/>
    </location>
</feature>
<feature type="compositionally biased region" description="Low complexity" evidence="5">
    <location>
        <begin position="158"/>
        <end position="172"/>
    </location>
</feature>
<organism evidence="7 8">
    <name type="scientific">Aspergillus lucknowensis</name>
    <dbReference type="NCBI Taxonomy" id="176173"/>
    <lineage>
        <taxon>Eukaryota</taxon>
        <taxon>Fungi</taxon>
        <taxon>Dikarya</taxon>
        <taxon>Ascomycota</taxon>
        <taxon>Pezizomycotina</taxon>
        <taxon>Eurotiomycetes</taxon>
        <taxon>Eurotiomycetidae</taxon>
        <taxon>Eurotiales</taxon>
        <taxon>Aspergillaceae</taxon>
        <taxon>Aspergillus</taxon>
        <taxon>Aspergillus subgen. Nidulantes</taxon>
    </lineage>
</organism>